<keyword evidence="3" id="KW-1185">Reference proteome</keyword>
<sequence length="204" mass="21411">MKLRLSVAAVLAATTFLGVVGSAQAQTISTGHWDVGLEYDCATATFSELHAHNHDTGVEYELADATFAVSGTSNSIWEQQVFGGSALPVKVIGDGGTFRVGFAVEPIGTCSPPSVTFRSVGTPTVPSGLRAAAYRRAETDGSASPRTRIDTVTGSNRNLGIAVSDHEDLRWGFTGTGTYTLNLRAVRTSNNTVLDTQPLTFGVS</sequence>
<protein>
    <submittedName>
        <fullName evidence="2">Uncharacterized protein</fullName>
    </submittedName>
</protein>
<dbReference type="EMBL" id="JAPCID010000041">
    <property type="protein sequence ID" value="MDA0140563.1"/>
    <property type="molecule type" value="Genomic_DNA"/>
</dbReference>
<name>A0ABT4RQ76_9ACTN</name>
<evidence type="ECO:0000256" key="1">
    <source>
        <dbReference type="SAM" id="SignalP"/>
    </source>
</evidence>
<comment type="caution">
    <text evidence="2">The sequence shown here is derived from an EMBL/GenBank/DDBJ whole genome shotgun (WGS) entry which is preliminary data.</text>
</comment>
<gene>
    <name evidence="2" type="ORF">OJ962_23910</name>
</gene>
<dbReference type="Proteomes" id="UP001147700">
    <property type="component" value="Unassembled WGS sequence"/>
</dbReference>
<evidence type="ECO:0000313" key="2">
    <source>
        <dbReference type="EMBL" id="MDA0140563.1"/>
    </source>
</evidence>
<accession>A0ABT4RQ76</accession>
<feature type="signal peptide" evidence="1">
    <location>
        <begin position="1"/>
        <end position="25"/>
    </location>
</feature>
<organism evidence="2 3">
    <name type="scientific">Solirubrobacter deserti</name>
    <dbReference type="NCBI Taxonomy" id="2282478"/>
    <lineage>
        <taxon>Bacteria</taxon>
        <taxon>Bacillati</taxon>
        <taxon>Actinomycetota</taxon>
        <taxon>Thermoleophilia</taxon>
        <taxon>Solirubrobacterales</taxon>
        <taxon>Solirubrobacteraceae</taxon>
        <taxon>Solirubrobacter</taxon>
    </lineage>
</organism>
<evidence type="ECO:0000313" key="3">
    <source>
        <dbReference type="Proteomes" id="UP001147700"/>
    </source>
</evidence>
<proteinExistence type="predicted"/>
<feature type="chain" id="PRO_5045132253" evidence="1">
    <location>
        <begin position="26"/>
        <end position="204"/>
    </location>
</feature>
<reference evidence="2" key="1">
    <citation type="submission" date="2022-10" db="EMBL/GenBank/DDBJ databases">
        <title>The WGS of Solirubrobacter sp. CPCC 204708.</title>
        <authorList>
            <person name="Jiang Z."/>
        </authorList>
    </citation>
    <scope>NUCLEOTIDE SEQUENCE</scope>
    <source>
        <strain evidence="2">CPCC 204708</strain>
    </source>
</reference>
<keyword evidence="1" id="KW-0732">Signal</keyword>
<dbReference type="RefSeq" id="WP_202954272.1">
    <property type="nucleotide sequence ID" value="NZ_JAPCID010000041.1"/>
</dbReference>